<keyword evidence="4 6" id="KW-1133">Transmembrane helix</keyword>
<dbReference type="PRINTS" id="PR00813">
    <property type="entry name" value="BCTERIALGSPG"/>
</dbReference>
<dbReference type="GO" id="GO:0016020">
    <property type="term" value="C:membrane"/>
    <property type="evidence" value="ECO:0007669"/>
    <property type="project" value="UniProtKB-SubCell"/>
</dbReference>
<reference evidence="7 8" key="1">
    <citation type="submission" date="2020-10" db="EMBL/GenBank/DDBJ databases">
        <title>Wide distribution of Phycisphaera-like planctomycetes from WD2101 soil group in peatlands and genome analysis of the first cultivated representative.</title>
        <authorList>
            <person name="Dedysh S.N."/>
            <person name="Beletsky A.V."/>
            <person name="Ivanova A."/>
            <person name="Kulichevskaya I.S."/>
            <person name="Suzina N.E."/>
            <person name="Philippov D.A."/>
            <person name="Rakitin A.L."/>
            <person name="Mardanov A.V."/>
            <person name="Ravin N.V."/>
        </authorList>
    </citation>
    <scope>NUCLEOTIDE SEQUENCE [LARGE SCALE GENOMIC DNA]</scope>
    <source>
        <strain evidence="7 8">M1803</strain>
    </source>
</reference>
<protein>
    <submittedName>
        <fullName evidence="7">Prepilin-type N-terminal cleavage/methylation domain-containing protein</fullName>
    </submittedName>
</protein>
<dbReference type="PANTHER" id="PTHR30093:SF44">
    <property type="entry name" value="TYPE II SECRETION SYSTEM CORE PROTEIN G"/>
    <property type="match status" value="1"/>
</dbReference>
<dbReference type="Proteomes" id="UP000593765">
    <property type="component" value="Chromosome"/>
</dbReference>
<organism evidence="7 8">
    <name type="scientific">Humisphaera borealis</name>
    <dbReference type="NCBI Taxonomy" id="2807512"/>
    <lineage>
        <taxon>Bacteria</taxon>
        <taxon>Pseudomonadati</taxon>
        <taxon>Planctomycetota</taxon>
        <taxon>Phycisphaerae</taxon>
        <taxon>Tepidisphaerales</taxon>
        <taxon>Tepidisphaeraceae</taxon>
        <taxon>Humisphaera</taxon>
    </lineage>
</organism>
<evidence type="ECO:0000256" key="1">
    <source>
        <dbReference type="ARBA" id="ARBA00004167"/>
    </source>
</evidence>
<evidence type="ECO:0000256" key="2">
    <source>
        <dbReference type="ARBA" id="ARBA00022481"/>
    </source>
</evidence>
<dbReference type="Pfam" id="PF07963">
    <property type="entry name" value="N_methyl"/>
    <property type="match status" value="1"/>
</dbReference>
<dbReference type="InterPro" id="IPR045584">
    <property type="entry name" value="Pilin-like"/>
</dbReference>
<evidence type="ECO:0000313" key="7">
    <source>
        <dbReference type="EMBL" id="QOV90229.1"/>
    </source>
</evidence>
<gene>
    <name evidence="7" type="ORF">IPV69_02320</name>
</gene>
<feature type="transmembrane region" description="Helical" evidence="6">
    <location>
        <begin position="12"/>
        <end position="35"/>
    </location>
</feature>
<dbReference type="PANTHER" id="PTHR30093">
    <property type="entry name" value="GENERAL SECRETION PATHWAY PROTEIN G"/>
    <property type="match status" value="1"/>
</dbReference>
<dbReference type="GO" id="GO:0015628">
    <property type="term" value="P:protein secretion by the type II secretion system"/>
    <property type="evidence" value="ECO:0007669"/>
    <property type="project" value="InterPro"/>
</dbReference>
<sequence>MYRTIRKSRSGFTLIEILIVVIILGILAAIVIPQFSSASNDARKSNVQTTVQTLRSQIALYKLQHQDALPDLVTNWDQLTKKTDATGSTTPAVGAQTFGPYMQDTPVNSLNSLSTVANGDGSAAAATSVGFVYDYAAAAGTGKIWGTDIDGKTLIP</sequence>
<accession>A0A7M2WXT7</accession>
<comment type="subcellular location">
    <subcellularLocation>
        <location evidence="1">Membrane</location>
        <topology evidence="1">Single-pass membrane protein</topology>
    </subcellularLocation>
</comment>
<evidence type="ECO:0000256" key="5">
    <source>
        <dbReference type="ARBA" id="ARBA00023136"/>
    </source>
</evidence>
<evidence type="ECO:0000256" key="6">
    <source>
        <dbReference type="SAM" id="Phobius"/>
    </source>
</evidence>
<proteinExistence type="predicted"/>
<keyword evidence="5 6" id="KW-0472">Membrane</keyword>
<dbReference type="RefSeq" id="WP_206293305.1">
    <property type="nucleotide sequence ID" value="NZ_CP063458.1"/>
</dbReference>
<evidence type="ECO:0000256" key="3">
    <source>
        <dbReference type="ARBA" id="ARBA00022692"/>
    </source>
</evidence>
<keyword evidence="3 6" id="KW-0812">Transmembrane</keyword>
<dbReference type="NCBIfam" id="TIGR02532">
    <property type="entry name" value="IV_pilin_GFxxxE"/>
    <property type="match status" value="1"/>
</dbReference>
<dbReference type="GO" id="GO:0015627">
    <property type="term" value="C:type II protein secretion system complex"/>
    <property type="evidence" value="ECO:0007669"/>
    <property type="project" value="InterPro"/>
</dbReference>
<name>A0A7M2WXT7_9BACT</name>
<dbReference type="AlphaFoldDB" id="A0A7M2WXT7"/>
<dbReference type="EMBL" id="CP063458">
    <property type="protein sequence ID" value="QOV90229.1"/>
    <property type="molecule type" value="Genomic_DNA"/>
</dbReference>
<dbReference type="SUPFAM" id="SSF54523">
    <property type="entry name" value="Pili subunits"/>
    <property type="match status" value="1"/>
</dbReference>
<dbReference type="Gene3D" id="3.30.700.10">
    <property type="entry name" value="Glycoprotein, Type 4 Pilin"/>
    <property type="match status" value="1"/>
</dbReference>
<dbReference type="InterPro" id="IPR000983">
    <property type="entry name" value="Bac_GSPG_pilin"/>
</dbReference>
<keyword evidence="2" id="KW-0488">Methylation</keyword>
<evidence type="ECO:0000313" key="8">
    <source>
        <dbReference type="Proteomes" id="UP000593765"/>
    </source>
</evidence>
<dbReference type="PROSITE" id="PS00409">
    <property type="entry name" value="PROKAR_NTER_METHYL"/>
    <property type="match status" value="1"/>
</dbReference>
<dbReference type="InterPro" id="IPR012902">
    <property type="entry name" value="N_methyl_site"/>
</dbReference>
<keyword evidence="8" id="KW-1185">Reference proteome</keyword>
<dbReference type="KEGG" id="hbs:IPV69_02320"/>
<evidence type="ECO:0000256" key="4">
    <source>
        <dbReference type="ARBA" id="ARBA00022989"/>
    </source>
</evidence>